<sequence length="326" mass="35070">MPSRPQPLPVREDFVEAPDAAMTPGASLHVVTSADGVRLRAATWRPAGTPRGTVCVFQGRAEFVEKYAEVADDLLARGFAVATFDFRGQGGSQRLVSNPLKGHVDDFGDYRADAEAFMRQAVMPHCPPPYFALGHSMSAPVLIALALRQPQWFDRMVLAAPMIGLPLARAEFFARGLATGLGRLGFSGSYIPSGADRILALRPFETNPVTSDAARYARSVSLITREPRLAIASPTIGWVHAAFRAMTATALPGVPESVRTPTLVLTAGADRIVDPRASERFAARIRGGGHLQLRGAKHELLMERDDLRGLFWAAFDAFVPGSGALA</sequence>
<reference evidence="3" key="1">
    <citation type="journal article" date="2019" name="Int. J. Syst. Evol. Microbiol.">
        <title>The Global Catalogue of Microorganisms (GCM) 10K type strain sequencing project: providing services to taxonomists for standard genome sequencing and annotation.</title>
        <authorList>
            <consortium name="The Broad Institute Genomics Platform"/>
            <consortium name="The Broad Institute Genome Sequencing Center for Infectious Disease"/>
            <person name="Wu L."/>
            <person name="Ma J."/>
        </authorList>
    </citation>
    <scope>NUCLEOTIDE SEQUENCE [LARGE SCALE GENOMIC DNA]</scope>
    <source>
        <strain evidence="3">KCTC 23707</strain>
    </source>
</reference>
<feature type="domain" description="Serine aminopeptidase S33" evidence="1">
    <location>
        <begin position="49"/>
        <end position="305"/>
    </location>
</feature>
<comment type="caution">
    <text evidence="2">The sequence shown here is derived from an EMBL/GenBank/DDBJ whole genome shotgun (WGS) entry which is preliminary data.</text>
</comment>
<keyword evidence="2" id="KW-0378">Hydrolase</keyword>
<proteinExistence type="predicted"/>
<dbReference type="RefSeq" id="WP_378799807.1">
    <property type="nucleotide sequence ID" value="NZ_JBHUER010000008.1"/>
</dbReference>
<evidence type="ECO:0000313" key="3">
    <source>
        <dbReference type="Proteomes" id="UP001597308"/>
    </source>
</evidence>
<keyword evidence="3" id="KW-1185">Reference proteome</keyword>
<accession>A0ABW4K7Q9</accession>
<dbReference type="GO" id="GO:0016787">
    <property type="term" value="F:hydrolase activity"/>
    <property type="evidence" value="ECO:0007669"/>
    <property type="project" value="UniProtKB-KW"/>
</dbReference>
<dbReference type="EMBL" id="JBHUER010000008">
    <property type="protein sequence ID" value="MFD1703714.1"/>
    <property type="molecule type" value="Genomic_DNA"/>
</dbReference>
<name>A0ABW4K7Q9_9HYPH</name>
<dbReference type="Pfam" id="PF12146">
    <property type="entry name" value="Hydrolase_4"/>
    <property type="match status" value="1"/>
</dbReference>
<gene>
    <name evidence="2" type="ORF">ACFSCV_11955</name>
</gene>
<evidence type="ECO:0000313" key="2">
    <source>
        <dbReference type="EMBL" id="MFD1703714.1"/>
    </source>
</evidence>
<dbReference type="InterPro" id="IPR022742">
    <property type="entry name" value="Hydrolase_4"/>
</dbReference>
<organism evidence="2 3">
    <name type="scientific">Methylopila henanensis</name>
    <dbReference type="NCBI Taxonomy" id="873516"/>
    <lineage>
        <taxon>Bacteria</taxon>
        <taxon>Pseudomonadati</taxon>
        <taxon>Pseudomonadota</taxon>
        <taxon>Alphaproteobacteria</taxon>
        <taxon>Hyphomicrobiales</taxon>
        <taxon>Methylopilaceae</taxon>
        <taxon>Methylopila</taxon>
    </lineage>
</organism>
<dbReference type="Gene3D" id="3.40.50.1820">
    <property type="entry name" value="alpha/beta hydrolase"/>
    <property type="match status" value="1"/>
</dbReference>
<dbReference type="SUPFAM" id="SSF53474">
    <property type="entry name" value="alpha/beta-Hydrolases"/>
    <property type="match status" value="1"/>
</dbReference>
<dbReference type="PANTHER" id="PTHR11614">
    <property type="entry name" value="PHOSPHOLIPASE-RELATED"/>
    <property type="match status" value="1"/>
</dbReference>
<dbReference type="InterPro" id="IPR051044">
    <property type="entry name" value="MAG_DAG_Lipase"/>
</dbReference>
<dbReference type="Proteomes" id="UP001597308">
    <property type="component" value="Unassembled WGS sequence"/>
</dbReference>
<protein>
    <submittedName>
        <fullName evidence="2">Alpha/beta fold hydrolase</fullName>
    </submittedName>
</protein>
<dbReference type="InterPro" id="IPR029058">
    <property type="entry name" value="AB_hydrolase_fold"/>
</dbReference>
<evidence type="ECO:0000259" key="1">
    <source>
        <dbReference type="Pfam" id="PF12146"/>
    </source>
</evidence>